<proteinExistence type="predicted"/>
<sequence length="429" mass="49023">MPRSRSSSYRVSVNPIATLPIEVFEGVMDHLRSYRQTLDACSLVCKAWLPIARVRLYESMSVPLYDHDTMDEFIEFLETAPNILPLIVDLRIHGIDLRTEITLHDGHLNVILSLLSNLRNLHLELLRLSIQNTASSAVLTSTEAELTCARYNLHRLRLEHIDAKTISPDEDEVPLDVFEFLGIFAQIHTLELWKCHFHPRTSLPPSSADRTHVPKRIAVTSIIINQMYLASFYAYMQRHLDLPQLHALHTFGNTIDALLSASTLIQRPDTNITTFTFTLPDQSILSEAEIVASHFSSCTSLDAVYIQLASRYQRTASNFTEEFRDILLFTTHFPKSIRHLVFGCVINSGNSLFMENLKTRDWYLFENDLSKYPSLQSLTFRLYDQSVHPMDQDVVPIAETVKLAFTDVLPLLARRVSIRFTRPPSISVL</sequence>
<evidence type="ECO:0000313" key="1">
    <source>
        <dbReference type="EMBL" id="CAL1708304.1"/>
    </source>
</evidence>
<name>A0ABP1DM71_9APHY</name>
<organism evidence="1 2">
    <name type="scientific">Somion occarium</name>
    <dbReference type="NCBI Taxonomy" id="3059160"/>
    <lineage>
        <taxon>Eukaryota</taxon>
        <taxon>Fungi</taxon>
        <taxon>Dikarya</taxon>
        <taxon>Basidiomycota</taxon>
        <taxon>Agaricomycotina</taxon>
        <taxon>Agaricomycetes</taxon>
        <taxon>Polyporales</taxon>
        <taxon>Cerrenaceae</taxon>
        <taxon>Somion</taxon>
    </lineage>
</organism>
<evidence type="ECO:0000313" key="2">
    <source>
        <dbReference type="Proteomes" id="UP001497453"/>
    </source>
</evidence>
<reference evidence="2" key="1">
    <citation type="submission" date="2024-04" db="EMBL/GenBank/DDBJ databases">
        <authorList>
            <person name="Shaw F."/>
            <person name="Minotto A."/>
        </authorList>
    </citation>
    <scope>NUCLEOTIDE SEQUENCE [LARGE SCALE GENOMIC DNA]</scope>
</reference>
<accession>A0ABP1DM71</accession>
<keyword evidence="2" id="KW-1185">Reference proteome</keyword>
<gene>
    <name evidence="1" type="ORF">GFSPODELE1_LOCUS6788</name>
</gene>
<evidence type="ECO:0008006" key="3">
    <source>
        <dbReference type="Google" id="ProtNLM"/>
    </source>
</evidence>
<dbReference type="EMBL" id="OZ037947">
    <property type="protein sequence ID" value="CAL1708304.1"/>
    <property type="molecule type" value="Genomic_DNA"/>
</dbReference>
<dbReference type="Proteomes" id="UP001497453">
    <property type="component" value="Chromosome 4"/>
</dbReference>
<protein>
    <recommendedName>
        <fullName evidence="3">F-box domain-containing protein</fullName>
    </recommendedName>
</protein>